<dbReference type="GO" id="GO:0005737">
    <property type="term" value="C:cytoplasm"/>
    <property type="evidence" value="ECO:0007669"/>
    <property type="project" value="TreeGrafter"/>
</dbReference>
<dbReference type="PANTHER" id="PTHR44167">
    <property type="entry name" value="OVARIAN-SPECIFIC SERINE/THREONINE-PROTEIN KINASE LOK-RELATED"/>
    <property type="match status" value="1"/>
</dbReference>
<dbReference type="PANTHER" id="PTHR44167:SF18">
    <property type="entry name" value="PROTEIN KINASE DOMAIN-CONTAINING PROTEIN"/>
    <property type="match status" value="1"/>
</dbReference>
<dbReference type="EMBL" id="CP017641">
    <property type="protein sequence ID" value="APZ95244.1"/>
    <property type="molecule type" value="Genomic_DNA"/>
</dbReference>
<dbReference type="SMART" id="SM00220">
    <property type="entry name" value="S_TKc"/>
    <property type="match status" value="1"/>
</dbReference>
<dbReference type="AlphaFoldDB" id="A0A1P8WMG9"/>
<dbReference type="PROSITE" id="PS50011">
    <property type="entry name" value="PROTEIN_KINASE_DOM"/>
    <property type="match status" value="1"/>
</dbReference>
<dbReference type="GO" id="GO:0004674">
    <property type="term" value="F:protein serine/threonine kinase activity"/>
    <property type="evidence" value="ECO:0007669"/>
    <property type="project" value="UniProtKB-EC"/>
</dbReference>
<protein>
    <submittedName>
        <fullName evidence="2">Serine/threonine-protein kinase PknD</fullName>
        <ecNumber evidence="2">2.7.11.1</ecNumber>
    </submittedName>
</protein>
<dbReference type="CDD" id="cd14014">
    <property type="entry name" value="STKc_PknB_like"/>
    <property type="match status" value="1"/>
</dbReference>
<dbReference type="GO" id="GO:0005524">
    <property type="term" value="F:ATP binding"/>
    <property type="evidence" value="ECO:0007669"/>
    <property type="project" value="InterPro"/>
</dbReference>
<organism evidence="2 3">
    <name type="scientific">Fuerstiella marisgermanici</name>
    <dbReference type="NCBI Taxonomy" id="1891926"/>
    <lineage>
        <taxon>Bacteria</taxon>
        <taxon>Pseudomonadati</taxon>
        <taxon>Planctomycetota</taxon>
        <taxon>Planctomycetia</taxon>
        <taxon>Planctomycetales</taxon>
        <taxon>Planctomycetaceae</taxon>
        <taxon>Fuerstiella</taxon>
    </lineage>
</organism>
<keyword evidence="3" id="KW-1185">Reference proteome</keyword>
<dbReference type="InterPro" id="IPR011009">
    <property type="entry name" value="Kinase-like_dom_sf"/>
</dbReference>
<dbReference type="Pfam" id="PF00069">
    <property type="entry name" value="Pkinase"/>
    <property type="match status" value="1"/>
</dbReference>
<reference evidence="2 3" key="1">
    <citation type="journal article" date="2016" name="Front. Microbiol.">
        <title>Fuerstia marisgermanicae gen. nov., sp. nov., an Unusual Member of the Phylum Planctomycetes from the German Wadden Sea.</title>
        <authorList>
            <person name="Kohn T."/>
            <person name="Heuer A."/>
            <person name="Jogler M."/>
            <person name="Vollmers J."/>
            <person name="Boedeker C."/>
            <person name="Bunk B."/>
            <person name="Rast P."/>
            <person name="Borchert D."/>
            <person name="Glockner I."/>
            <person name="Freese H.M."/>
            <person name="Klenk H.P."/>
            <person name="Overmann J."/>
            <person name="Kaster A.K."/>
            <person name="Rohde M."/>
            <person name="Wiegand S."/>
            <person name="Jogler C."/>
        </authorList>
    </citation>
    <scope>NUCLEOTIDE SEQUENCE [LARGE SCALE GENOMIC DNA]</scope>
    <source>
        <strain evidence="2 3">NH11</strain>
    </source>
</reference>
<feature type="domain" description="Protein kinase" evidence="1">
    <location>
        <begin position="58"/>
        <end position="355"/>
    </location>
</feature>
<dbReference type="KEGG" id="fmr:Fuma_04900"/>
<dbReference type="Proteomes" id="UP000187735">
    <property type="component" value="Chromosome"/>
</dbReference>
<proteinExistence type="predicted"/>
<dbReference type="InterPro" id="IPR008271">
    <property type="entry name" value="Ser/Thr_kinase_AS"/>
</dbReference>
<dbReference type="Gene3D" id="3.30.200.20">
    <property type="entry name" value="Phosphorylase Kinase, domain 1"/>
    <property type="match status" value="1"/>
</dbReference>
<dbReference type="SUPFAM" id="SSF56112">
    <property type="entry name" value="Protein kinase-like (PK-like)"/>
    <property type="match status" value="1"/>
</dbReference>
<keyword evidence="2" id="KW-0418">Kinase</keyword>
<evidence type="ECO:0000313" key="2">
    <source>
        <dbReference type="EMBL" id="APZ95244.1"/>
    </source>
</evidence>
<gene>
    <name evidence="2" type="primary">pknD_6</name>
    <name evidence="2" type="ORF">Fuma_04900</name>
</gene>
<dbReference type="EC" id="2.7.11.1" evidence="2"/>
<sequence>MFWRFSGLVPVYPIAENPLVHAPDEIPEESDDARQLRERKAVFESFLKRGSIGWATERPFLKTLGTGGQGTVLLTERRGAGSFCMPVALKFFSPNQFSSTAAYEKEMFRLTEVASMVARIQDDHLVDVHTFIEDNGIFYMEMEWIDGYDLLHILRRDTLEIVQDAVTEGRWETINKQIVTSGEVDCRLKPGMAVAILRECLTGVSALHRQGVIHCDLKPSNVMVKRTGQVKLIDIGSAFWEGRPPQGQPCTLEYAAPEILSGGRATPQSDLASLGYMLLEMLTGSKPFAGLQYSELLEAKNTLYERLSALLPLDTFPFSQSLIMLLRQLIHPDPAQRFASAEEAELSDDGAGGFLRELVRSELSQEYASELRQWIAEMETDAMQSSQQQHANVPGGTTRIVGPCLEPTEILRGPLSQAKGMTTEFDLSK</sequence>
<accession>A0A1P8WMG9</accession>
<dbReference type="STRING" id="1891926.Fuma_04900"/>
<keyword evidence="2" id="KW-0808">Transferase</keyword>
<dbReference type="Gene3D" id="1.10.510.10">
    <property type="entry name" value="Transferase(Phosphotransferase) domain 1"/>
    <property type="match status" value="1"/>
</dbReference>
<dbReference type="PROSITE" id="PS00108">
    <property type="entry name" value="PROTEIN_KINASE_ST"/>
    <property type="match status" value="1"/>
</dbReference>
<name>A0A1P8WMG9_9PLAN</name>
<evidence type="ECO:0000313" key="3">
    <source>
        <dbReference type="Proteomes" id="UP000187735"/>
    </source>
</evidence>
<evidence type="ECO:0000259" key="1">
    <source>
        <dbReference type="PROSITE" id="PS50011"/>
    </source>
</evidence>
<dbReference type="InterPro" id="IPR000719">
    <property type="entry name" value="Prot_kinase_dom"/>
</dbReference>